<keyword evidence="2" id="KW-1185">Reference proteome</keyword>
<dbReference type="RefSeq" id="WP_269629633.1">
    <property type="nucleotide sequence ID" value="NZ_JBDPZC010000003.1"/>
</dbReference>
<reference evidence="1 2" key="1">
    <citation type="submission" date="2024-05" db="EMBL/GenBank/DDBJ databases">
        <title>Roseateles sp. 2.12 16S ribosomal RNA gene Genome sequencing and assembly.</title>
        <authorList>
            <person name="Woo H."/>
        </authorList>
    </citation>
    <scope>NUCLEOTIDE SEQUENCE [LARGE SCALE GENOMIC DNA]</scope>
    <source>
        <strain evidence="1 2">2.12</strain>
    </source>
</reference>
<organism evidence="1 2">
    <name type="scientific">Roseateles flavus</name>
    <dbReference type="NCBI Taxonomy" id="3149041"/>
    <lineage>
        <taxon>Bacteria</taxon>
        <taxon>Pseudomonadati</taxon>
        <taxon>Pseudomonadota</taxon>
        <taxon>Betaproteobacteria</taxon>
        <taxon>Burkholderiales</taxon>
        <taxon>Sphaerotilaceae</taxon>
        <taxon>Roseateles</taxon>
    </lineage>
</organism>
<dbReference type="Pfam" id="PF04325">
    <property type="entry name" value="DUF465"/>
    <property type="match status" value="1"/>
</dbReference>
<dbReference type="EMBL" id="JBDPZC010000003">
    <property type="protein sequence ID" value="MEO3712889.1"/>
    <property type="molecule type" value="Genomic_DNA"/>
</dbReference>
<proteinExistence type="predicted"/>
<accession>A0ABV0GD49</accession>
<name>A0ABV0GD49_9BURK</name>
<comment type="caution">
    <text evidence="1">The sequence shown here is derived from an EMBL/GenBank/DDBJ whole genome shotgun (WGS) entry which is preliminary data.</text>
</comment>
<sequence>MDADLHSLSRQLIELRMEHADLDGLIDRASGMLPLDELQLQRLKKRRLALKDRIARLEQASEPDEPA</sequence>
<dbReference type="InterPro" id="IPR007420">
    <property type="entry name" value="DUF465"/>
</dbReference>
<gene>
    <name evidence="1" type="ORF">ABDJ40_08925</name>
</gene>
<dbReference type="InterPro" id="IPR038444">
    <property type="entry name" value="DUF465_sf"/>
</dbReference>
<protein>
    <submittedName>
        <fullName evidence="1">YdcH family protein</fullName>
    </submittedName>
</protein>
<dbReference type="Proteomes" id="UP001462640">
    <property type="component" value="Unassembled WGS sequence"/>
</dbReference>
<evidence type="ECO:0000313" key="1">
    <source>
        <dbReference type="EMBL" id="MEO3712889.1"/>
    </source>
</evidence>
<dbReference type="Gene3D" id="6.10.280.50">
    <property type="match status" value="1"/>
</dbReference>
<evidence type="ECO:0000313" key="2">
    <source>
        <dbReference type="Proteomes" id="UP001462640"/>
    </source>
</evidence>